<dbReference type="InterPro" id="IPR001845">
    <property type="entry name" value="HTH_ArsR_DNA-bd_dom"/>
</dbReference>
<dbReference type="RefSeq" id="WP_193953831.1">
    <property type="nucleotide sequence ID" value="NZ_JADEYS010000013.1"/>
</dbReference>
<comment type="caution">
    <text evidence="5">The sequence shown here is derived from an EMBL/GenBank/DDBJ whole genome shotgun (WGS) entry which is preliminary data.</text>
</comment>
<sequence>MQIEIAAKRLAELGHATRLEIFRYLVKGGKTGVPVGEIQSALGVPGSTLSHHITRLVNVGLVVQRREGRTLYCVPQYTELDALVAFLQDECCINETTDST</sequence>
<protein>
    <submittedName>
        <fullName evidence="5">Winged helix-turn-helix transcriptional regulator</fullName>
    </submittedName>
</protein>
<proteinExistence type="predicted"/>
<feature type="domain" description="HTH arsR-type" evidence="4">
    <location>
        <begin position="1"/>
        <end position="95"/>
    </location>
</feature>
<dbReference type="EMBL" id="JADEYS010000013">
    <property type="protein sequence ID" value="MBE9398196.1"/>
    <property type="molecule type" value="Genomic_DNA"/>
</dbReference>
<dbReference type="InterPro" id="IPR036388">
    <property type="entry name" value="WH-like_DNA-bd_sf"/>
</dbReference>
<dbReference type="Proteomes" id="UP000640333">
    <property type="component" value="Unassembled WGS sequence"/>
</dbReference>
<dbReference type="SMART" id="SM00418">
    <property type="entry name" value="HTH_ARSR"/>
    <property type="match status" value="1"/>
</dbReference>
<organism evidence="5 6">
    <name type="scientific">Pontibacterium sinense</name>
    <dbReference type="NCBI Taxonomy" id="2781979"/>
    <lineage>
        <taxon>Bacteria</taxon>
        <taxon>Pseudomonadati</taxon>
        <taxon>Pseudomonadota</taxon>
        <taxon>Gammaproteobacteria</taxon>
        <taxon>Oceanospirillales</taxon>
        <taxon>Oceanospirillaceae</taxon>
        <taxon>Pontibacterium</taxon>
    </lineage>
</organism>
<dbReference type="NCBIfam" id="NF033788">
    <property type="entry name" value="HTH_metalloreg"/>
    <property type="match status" value="1"/>
</dbReference>
<dbReference type="GO" id="GO:0003700">
    <property type="term" value="F:DNA-binding transcription factor activity"/>
    <property type="evidence" value="ECO:0007669"/>
    <property type="project" value="InterPro"/>
</dbReference>
<dbReference type="SUPFAM" id="SSF46785">
    <property type="entry name" value="Winged helix' DNA-binding domain"/>
    <property type="match status" value="1"/>
</dbReference>
<reference evidence="5" key="1">
    <citation type="submission" date="2020-10" db="EMBL/GenBank/DDBJ databases">
        <title>Bacterium isolated from coastal waters sediment.</title>
        <authorList>
            <person name="Chen R.-J."/>
            <person name="Lu D.-C."/>
            <person name="Zhu K.-L."/>
            <person name="Du Z.-J."/>
        </authorList>
    </citation>
    <scope>NUCLEOTIDE SEQUENCE</scope>
    <source>
        <strain evidence="5">N1Y112</strain>
    </source>
</reference>
<evidence type="ECO:0000259" key="4">
    <source>
        <dbReference type="PROSITE" id="PS50987"/>
    </source>
</evidence>
<evidence type="ECO:0000313" key="6">
    <source>
        <dbReference type="Proteomes" id="UP000640333"/>
    </source>
</evidence>
<dbReference type="CDD" id="cd00090">
    <property type="entry name" value="HTH_ARSR"/>
    <property type="match status" value="1"/>
</dbReference>
<gene>
    <name evidence="5" type="ORF">IOQ59_13120</name>
</gene>
<evidence type="ECO:0000256" key="2">
    <source>
        <dbReference type="ARBA" id="ARBA00023125"/>
    </source>
</evidence>
<name>A0A8J7FEI8_9GAMM</name>
<dbReference type="AlphaFoldDB" id="A0A8J7FEI8"/>
<keyword evidence="6" id="KW-1185">Reference proteome</keyword>
<dbReference type="GO" id="GO:0003677">
    <property type="term" value="F:DNA binding"/>
    <property type="evidence" value="ECO:0007669"/>
    <property type="project" value="UniProtKB-KW"/>
</dbReference>
<accession>A0A8J7FEI8</accession>
<evidence type="ECO:0000256" key="3">
    <source>
        <dbReference type="ARBA" id="ARBA00023163"/>
    </source>
</evidence>
<dbReference type="PANTHER" id="PTHR43132">
    <property type="entry name" value="ARSENICAL RESISTANCE OPERON REPRESSOR ARSR-RELATED"/>
    <property type="match status" value="1"/>
</dbReference>
<evidence type="ECO:0000256" key="1">
    <source>
        <dbReference type="ARBA" id="ARBA00023015"/>
    </source>
</evidence>
<evidence type="ECO:0000313" key="5">
    <source>
        <dbReference type="EMBL" id="MBE9398196.1"/>
    </source>
</evidence>
<dbReference type="InterPro" id="IPR036390">
    <property type="entry name" value="WH_DNA-bd_sf"/>
</dbReference>
<dbReference type="PROSITE" id="PS50987">
    <property type="entry name" value="HTH_ARSR_2"/>
    <property type="match status" value="1"/>
</dbReference>
<keyword evidence="2" id="KW-0238">DNA-binding</keyword>
<dbReference type="PANTHER" id="PTHR43132:SF2">
    <property type="entry name" value="ARSENICAL RESISTANCE OPERON REPRESSOR ARSR-RELATED"/>
    <property type="match status" value="1"/>
</dbReference>
<dbReference type="InterPro" id="IPR051011">
    <property type="entry name" value="Metal_resp_trans_reg"/>
</dbReference>
<keyword evidence="3" id="KW-0804">Transcription</keyword>
<keyword evidence="1" id="KW-0805">Transcription regulation</keyword>
<dbReference type="Pfam" id="PF12840">
    <property type="entry name" value="HTH_20"/>
    <property type="match status" value="1"/>
</dbReference>
<dbReference type="Gene3D" id="1.10.10.10">
    <property type="entry name" value="Winged helix-like DNA-binding domain superfamily/Winged helix DNA-binding domain"/>
    <property type="match status" value="1"/>
</dbReference>
<dbReference type="InterPro" id="IPR011991">
    <property type="entry name" value="ArsR-like_HTH"/>
</dbReference>